<dbReference type="EMBL" id="JAVDYF010000001">
    <property type="protein sequence ID" value="MDR7355164.1"/>
    <property type="molecule type" value="Genomic_DNA"/>
</dbReference>
<name>A0ABU2B960_9CORY</name>
<accession>A0ABU2B960</accession>
<gene>
    <name evidence="1" type="ORF">J2S37_001702</name>
</gene>
<evidence type="ECO:0000313" key="1">
    <source>
        <dbReference type="EMBL" id="MDR7355164.1"/>
    </source>
</evidence>
<reference evidence="1 2" key="1">
    <citation type="submission" date="2023-07" db="EMBL/GenBank/DDBJ databases">
        <title>Sequencing the genomes of 1000 actinobacteria strains.</title>
        <authorList>
            <person name="Klenk H.-P."/>
        </authorList>
    </citation>
    <scope>NUCLEOTIDE SEQUENCE [LARGE SCALE GENOMIC DNA]</scope>
    <source>
        <strain evidence="1 2">DSM 44508</strain>
    </source>
</reference>
<keyword evidence="2" id="KW-1185">Reference proteome</keyword>
<evidence type="ECO:0000313" key="2">
    <source>
        <dbReference type="Proteomes" id="UP001183619"/>
    </source>
</evidence>
<organism evidence="1 2">
    <name type="scientific">Corynebacterium felinum</name>
    <dbReference type="NCBI Taxonomy" id="131318"/>
    <lineage>
        <taxon>Bacteria</taxon>
        <taxon>Bacillati</taxon>
        <taxon>Actinomycetota</taxon>
        <taxon>Actinomycetes</taxon>
        <taxon>Mycobacteriales</taxon>
        <taxon>Corynebacteriaceae</taxon>
        <taxon>Corynebacterium</taxon>
    </lineage>
</organism>
<protein>
    <submittedName>
        <fullName evidence="1">ABC-type branched-subunit amino acid transport system ATPase component</fullName>
    </submittedName>
</protein>
<sequence length="58" mass="6367">MWRVFLGMTATFSLTVDVVEFATVFFIGPMVAGAATIFHSRSKGFVSHGRQPEAVHHS</sequence>
<proteinExistence type="predicted"/>
<comment type="caution">
    <text evidence="1">The sequence shown here is derived from an EMBL/GenBank/DDBJ whole genome shotgun (WGS) entry which is preliminary data.</text>
</comment>
<dbReference type="Proteomes" id="UP001183619">
    <property type="component" value="Unassembled WGS sequence"/>
</dbReference>